<protein>
    <submittedName>
        <fullName evidence="3">Uncharacterized protein</fullName>
    </submittedName>
</protein>
<organism evidence="2 3">
    <name type="scientific">Panagrolaimus superbus</name>
    <dbReference type="NCBI Taxonomy" id="310955"/>
    <lineage>
        <taxon>Eukaryota</taxon>
        <taxon>Metazoa</taxon>
        <taxon>Ecdysozoa</taxon>
        <taxon>Nematoda</taxon>
        <taxon>Chromadorea</taxon>
        <taxon>Rhabditida</taxon>
        <taxon>Tylenchina</taxon>
        <taxon>Panagrolaimomorpha</taxon>
        <taxon>Panagrolaimoidea</taxon>
        <taxon>Panagrolaimidae</taxon>
        <taxon>Panagrolaimus</taxon>
    </lineage>
</organism>
<dbReference type="GO" id="GO:0007051">
    <property type="term" value="P:spindle organization"/>
    <property type="evidence" value="ECO:0007669"/>
    <property type="project" value="InterPro"/>
</dbReference>
<dbReference type="Gene3D" id="1.25.10.10">
    <property type="entry name" value="Leucine-rich Repeat Variant"/>
    <property type="match status" value="1"/>
</dbReference>
<dbReference type="InterPro" id="IPR011989">
    <property type="entry name" value="ARM-like"/>
</dbReference>
<dbReference type="AlphaFoldDB" id="A0A914Y7H4"/>
<evidence type="ECO:0000313" key="3">
    <source>
        <dbReference type="WBParaSite" id="PSU_v2.g16157.t1"/>
    </source>
</evidence>
<dbReference type="Proteomes" id="UP000887577">
    <property type="component" value="Unplaced"/>
</dbReference>
<name>A0A914Y7H4_9BILA</name>
<reference evidence="3" key="1">
    <citation type="submission" date="2022-11" db="UniProtKB">
        <authorList>
            <consortium name="WormBaseParasite"/>
        </authorList>
    </citation>
    <scope>IDENTIFICATION</scope>
</reference>
<feature type="compositionally biased region" description="Basic and acidic residues" evidence="1">
    <location>
        <begin position="208"/>
        <end position="217"/>
    </location>
</feature>
<keyword evidence="2" id="KW-1185">Reference proteome</keyword>
<evidence type="ECO:0000256" key="1">
    <source>
        <dbReference type="SAM" id="MobiDB-lite"/>
    </source>
</evidence>
<accession>A0A914Y7H4</accession>
<dbReference type="PANTHER" id="PTHR12609">
    <property type="entry name" value="MICROTUBULE ASSOCIATED PROTEIN XMAP215"/>
    <property type="match status" value="1"/>
</dbReference>
<dbReference type="GO" id="GO:0030951">
    <property type="term" value="P:establishment or maintenance of microtubule cytoskeleton polarity"/>
    <property type="evidence" value="ECO:0007669"/>
    <property type="project" value="InterPro"/>
</dbReference>
<feature type="region of interest" description="Disordered" evidence="1">
    <location>
        <begin position="164"/>
        <end position="266"/>
    </location>
</feature>
<proteinExistence type="predicted"/>
<sequence length="266" mass="29098">MPILMYVQLQQNALLNLQKFKEKKILLRDPLIETIDAVYASSNIEVISDEVAAALGKPNPNIKIQTNLFLYRVFKTFNAQTAPKKVVKALTPLIAKCTGESDAEAREASFAALGAIMKAIGKANAMTMLGDVSNDKTKMERIEKFYNQAVEEAGVEVVSEMVQSMHKSADTPAAEKPPSGPKVVKPKGKPKSVEEQPDEEEEPLRPMGKQDDDEKAIKGRSASKNNRRSVAPAPPKSPEPVEPSGVLSSASNRNARIKDEKNLKVF</sequence>
<dbReference type="InterPro" id="IPR045110">
    <property type="entry name" value="XMAP215"/>
</dbReference>
<feature type="compositionally biased region" description="Basic and acidic residues" evidence="1">
    <location>
        <begin position="256"/>
        <end position="266"/>
    </location>
</feature>
<evidence type="ECO:0000313" key="2">
    <source>
        <dbReference type="Proteomes" id="UP000887577"/>
    </source>
</evidence>
<dbReference type="SUPFAM" id="SSF48371">
    <property type="entry name" value="ARM repeat"/>
    <property type="match status" value="1"/>
</dbReference>
<dbReference type="GO" id="GO:0051010">
    <property type="term" value="F:microtubule plus-end binding"/>
    <property type="evidence" value="ECO:0007669"/>
    <property type="project" value="InterPro"/>
</dbReference>
<dbReference type="GO" id="GO:0061863">
    <property type="term" value="F:microtubule plus end polymerase"/>
    <property type="evidence" value="ECO:0007669"/>
    <property type="project" value="InterPro"/>
</dbReference>
<feature type="compositionally biased region" description="Pro residues" evidence="1">
    <location>
        <begin position="232"/>
        <end position="241"/>
    </location>
</feature>
<dbReference type="InterPro" id="IPR016024">
    <property type="entry name" value="ARM-type_fold"/>
</dbReference>
<dbReference type="WBParaSite" id="PSU_v2.g16157.t1">
    <property type="protein sequence ID" value="PSU_v2.g16157.t1"/>
    <property type="gene ID" value="PSU_v2.g16157"/>
</dbReference>
<dbReference type="GO" id="GO:0046785">
    <property type="term" value="P:microtubule polymerization"/>
    <property type="evidence" value="ECO:0007669"/>
    <property type="project" value="InterPro"/>
</dbReference>